<sequence length="110" mass="12166">MPTATDFLNAFRHGFREKDASQLDALTTDDFVFTSISSGTHRSKTEALEWLVSGDCISIDDYVIIQDTDDCMAGTHTGSGEDWKVNAFFFAKKVNGKASEWYVTGVSVNK</sequence>
<dbReference type="EMBL" id="FNPR01000005">
    <property type="protein sequence ID" value="SDY84305.1"/>
    <property type="molecule type" value="Genomic_DNA"/>
</dbReference>
<evidence type="ECO:0000313" key="2">
    <source>
        <dbReference type="Proteomes" id="UP000199026"/>
    </source>
</evidence>
<dbReference type="STRING" id="576131.SAMN05444486_10528"/>
<dbReference type="AlphaFoldDB" id="A0A1H3N760"/>
<organism evidence="1 2">
    <name type="scientific">Lentibacter algarum</name>
    <dbReference type="NCBI Taxonomy" id="576131"/>
    <lineage>
        <taxon>Bacteria</taxon>
        <taxon>Pseudomonadati</taxon>
        <taxon>Pseudomonadota</taxon>
        <taxon>Alphaproteobacteria</taxon>
        <taxon>Rhodobacterales</taxon>
        <taxon>Roseobacteraceae</taxon>
        <taxon>Lentibacter</taxon>
    </lineage>
</organism>
<keyword evidence="2" id="KW-1185">Reference proteome</keyword>
<dbReference type="InterPro" id="IPR032710">
    <property type="entry name" value="NTF2-like_dom_sf"/>
</dbReference>
<evidence type="ECO:0000313" key="1">
    <source>
        <dbReference type="EMBL" id="SDY84305.1"/>
    </source>
</evidence>
<dbReference type="Gene3D" id="3.10.450.50">
    <property type="match status" value="1"/>
</dbReference>
<evidence type="ECO:0008006" key="3">
    <source>
        <dbReference type="Google" id="ProtNLM"/>
    </source>
</evidence>
<accession>A0A1H3N760</accession>
<name>A0A1H3N760_9RHOB</name>
<gene>
    <name evidence="1" type="ORF">SAMN05444486_10528</name>
</gene>
<reference evidence="1 2" key="1">
    <citation type="submission" date="2016-10" db="EMBL/GenBank/DDBJ databases">
        <authorList>
            <person name="de Groot N.N."/>
        </authorList>
    </citation>
    <scope>NUCLEOTIDE SEQUENCE [LARGE SCALE GENOMIC DNA]</scope>
    <source>
        <strain evidence="1 2">DSM 24677</strain>
    </source>
</reference>
<dbReference type="Proteomes" id="UP000199026">
    <property type="component" value="Unassembled WGS sequence"/>
</dbReference>
<proteinExistence type="predicted"/>
<dbReference type="SUPFAM" id="SSF54427">
    <property type="entry name" value="NTF2-like"/>
    <property type="match status" value="1"/>
</dbReference>
<protein>
    <recommendedName>
        <fullName evidence="3">DUF4440 domain-containing protein</fullName>
    </recommendedName>
</protein>